<gene>
    <name evidence="1" type="ORF">M104_3704</name>
</gene>
<accession>A0AAN4MYF8</accession>
<reference evidence="1 2" key="1">
    <citation type="submission" date="2014-02" db="EMBL/GenBank/DDBJ databases">
        <authorList>
            <person name="Sears C."/>
            <person name="Carroll K."/>
            <person name="Sack B.R."/>
            <person name="Qadri F."/>
            <person name="Myers L.L."/>
            <person name="Chung G.-T."/>
            <person name="Escheverria P."/>
            <person name="Fraser C.M."/>
            <person name="Sadzewicz L."/>
            <person name="Shefchek K.A."/>
            <person name="Tallon L."/>
            <person name="Das S.P."/>
            <person name="Daugherty S."/>
            <person name="Mongodin E.F."/>
        </authorList>
    </citation>
    <scope>NUCLEOTIDE SEQUENCE [LARGE SCALE GENOMIC DNA]</scope>
    <source>
        <strain evidence="1 2">1007-1-F #10</strain>
    </source>
</reference>
<comment type="caution">
    <text evidence="1">The sequence shown here is derived from an EMBL/GenBank/DDBJ whole genome shotgun (WGS) entry which is preliminary data.</text>
</comment>
<organism evidence="1 2">
    <name type="scientific">Bacteroides fragilis str. 1007-1-F #10</name>
    <dbReference type="NCBI Taxonomy" id="1339295"/>
    <lineage>
        <taxon>Bacteria</taxon>
        <taxon>Pseudomonadati</taxon>
        <taxon>Bacteroidota</taxon>
        <taxon>Bacteroidia</taxon>
        <taxon>Bacteroidales</taxon>
        <taxon>Bacteroidaceae</taxon>
        <taxon>Bacteroides</taxon>
    </lineage>
</organism>
<dbReference type="AlphaFoldDB" id="A0AAN4MYF8"/>
<sequence length="50" mass="5890">MEQADTLCIYFPLPAKGDNEKKKYHLVAHKSTFWHRHKRKGHCVISLNIV</sequence>
<evidence type="ECO:0000313" key="2">
    <source>
        <dbReference type="Proteomes" id="UP000022433"/>
    </source>
</evidence>
<proteinExistence type="predicted"/>
<dbReference type="EMBL" id="JGEA01000032">
    <property type="protein sequence ID" value="EYA13046.1"/>
    <property type="molecule type" value="Genomic_DNA"/>
</dbReference>
<protein>
    <submittedName>
        <fullName evidence="1">Uncharacterized protein</fullName>
    </submittedName>
</protein>
<evidence type="ECO:0000313" key="1">
    <source>
        <dbReference type="EMBL" id="EYA13046.1"/>
    </source>
</evidence>
<name>A0AAN4MYF8_BACFG</name>
<dbReference type="Proteomes" id="UP000022433">
    <property type="component" value="Unassembled WGS sequence"/>
</dbReference>